<feature type="region of interest" description="Disordered" evidence="1">
    <location>
        <begin position="1"/>
        <end position="51"/>
    </location>
</feature>
<comment type="caution">
    <text evidence="2">The sequence shown here is derived from an EMBL/GenBank/DDBJ whole genome shotgun (WGS) entry which is preliminary data.</text>
</comment>
<feature type="compositionally biased region" description="Basic and acidic residues" evidence="1">
    <location>
        <begin position="1"/>
        <end position="22"/>
    </location>
</feature>
<accession>A0A0L6VEE2</accession>
<protein>
    <submittedName>
        <fullName evidence="2">Uncharacterized protein</fullName>
    </submittedName>
</protein>
<dbReference type="AlphaFoldDB" id="A0A0L6VEE2"/>
<proteinExistence type="predicted"/>
<evidence type="ECO:0000313" key="3">
    <source>
        <dbReference type="Proteomes" id="UP000037035"/>
    </source>
</evidence>
<feature type="region of interest" description="Disordered" evidence="1">
    <location>
        <begin position="58"/>
        <end position="77"/>
    </location>
</feature>
<dbReference type="Proteomes" id="UP000037035">
    <property type="component" value="Unassembled WGS sequence"/>
</dbReference>
<name>A0A0L6VEE2_9BASI</name>
<gene>
    <name evidence="2" type="ORF">VP01_1799g1</name>
</gene>
<feature type="compositionally biased region" description="Basic and acidic residues" evidence="1">
    <location>
        <begin position="58"/>
        <end position="69"/>
    </location>
</feature>
<organism evidence="2 3">
    <name type="scientific">Puccinia sorghi</name>
    <dbReference type="NCBI Taxonomy" id="27349"/>
    <lineage>
        <taxon>Eukaryota</taxon>
        <taxon>Fungi</taxon>
        <taxon>Dikarya</taxon>
        <taxon>Basidiomycota</taxon>
        <taxon>Pucciniomycotina</taxon>
        <taxon>Pucciniomycetes</taxon>
        <taxon>Pucciniales</taxon>
        <taxon>Pucciniaceae</taxon>
        <taxon>Puccinia</taxon>
    </lineage>
</organism>
<keyword evidence="3" id="KW-1185">Reference proteome</keyword>
<sequence length="478" mass="55755">MCERERQEEKNQGRKEICHKEITGNGIIPKKGTSIHSPEDIKSNTGPPKKRFYSHWTAQKEEFRQDPTRKPKPTKKMHKMQHMILKRFPRHQKVLSRKVDGISSLLNLFKGGKSRFTFGFFLLRKTGNVLLKKITSLEIGQSRQAELLVLNIYGSLDIEDCLRSSPRKSRSTSDELVRFSGVFIGTMRHHQKAISPSKGAIFSVRCSQMCILHCSGGFKAHEYLIPCIASSTPWFLKNVNNNYLGLYKITTFLKLLYSHISMILFDIWDCYINYVEIFYNESLKKIRVITNMQRNYSLMIKKDYEYYYGANWSILTTWGISGMEASLKPLHFYHMAKVENNKLQKQPVLEAFQKLFLAHPLDFKLFFLLTGIPNSFHLWRYCAFLNILRVRYFLLSKFYFFKGLGLQPPRIGSATPKNWIFDPQELDLQPPNAATNIWGSRRCRLVVSSTSRNQKTCSASFWGSHLQFRILEWGLRLQ</sequence>
<dbReference type="EMBL" id="LAVV01006613">
    <property type="protein sequence ID" value="KNZ59128.1"/>
    <property type="molecule type" value="Genomic_DNA"/>
</dbReference>
<evidence type="ECO:0000313" key="2">
    <source>
        <dbReference type="EMBL" id="KNZ59128.1"/>
    </source>
</evidence>
<dbReference type="VEuPathDB" id="FungiDB:VP01_1799g1"/>
<reference evidence="2 3" key="1">
    <citation type="submission" date="2015-08" db="EMBL/GenBank/DDBJ databases">
        <title>Next Generation Sequencing and Analysis of the Genome of Puccinia sorghi L Schw, the Causal Agent of Maize Common Rust.</title>
        <authorList>
            <person name="Rochi L."/>
            <person name="Burguener G."/>
            <person name="Darino M."/>
            <person name="Turjanski A."/>
            <person name="Kreff E."/>
            <person name="Dieguez M.J."/>
            <person name="Sacco F."/>
        </authorList>
    </citation>
    <scope>NUCLEOTIDE SEQUENCE [LARGE SCALE GENOMIC DNA]</scope>
    <source>
        <strain evidence="2 3">RO10H11247</strain>
    </source>
</reference>
<evidence type="ECO:0000256" key="1">
    <source>
        <dbReference type="SAM" id="MobiDB-lite"/>
    </source>
</evidence>